<evidence type="ECO:0000259" key="6">
    <source>
        <dbReference type="Pfam" id="PF24997"/>
    </source>
</evidence>
<name>A0A1R2D435_9CILI</name>
<evidence type="ECO:0000259" key="5">
    <source>
        <dbReference type="Pfam" id="PF05916"/>
    </source>
</evidence>
<dbReference type="InterPro" id="IPR036224">
    <property type="entry name" value="GINS_bundle-like_dom_sf"/>
</dbReference>
<evidence type="ECO:0008006" key="9">
    <source>
        <dbReference type="Google" id="ProtNLM"/>
    </source>
</evidence>
<keyword evidence="3" id="KW-0235">DNA replication</keyword>
<dbReference type="PANTHER" id="PTHR12914:SF2">
    <property type="entry name" value="DNA REPLICATION COMPLEX GINS PROTEIN PSF1"/>
    <property type="match status" value="1"/>
</dbReference>
<comment type="similarity">
    <text evidence="2">Belongs to the GINS1/PSF1 family.</text>
</comment>
<accession>A0A1R2D435</accession>
<dbReference type="InterPro" id="IPR005339">
    <property type="entry name" value="GINS_Psf1"/>
</dbReference>
<proteinExistence type="inferred from homology"/>
<feature type="domain" description="GINS subunit" evidence="5">
    <location>
        <begin position="61"/>
        <end position="120"/>
    </location>
</feature>
<dbReference type="OrthoDB" id="10252587at2759"/>
<dbReference type="CDD" id="cd11710">
    <property type="entry name" value="GINS_A_psf1"/>
    <property type="match status" value="1"/>
</dbReference>
<evidence type="ECO:0000313" key="7">
    <source>
        <dbReference type="EMBL" id="OMJ95980.1"/>
    </source>
</evidence>
<dbReference type="GO" id="GO:0000811">
    <property type="term" value="C:GINS complex"/>
    <property type="evidence" value="ECO:0007669"/>
    <property type="project" value="InterPro"/>
</dbReference>
<dbReference type="InterPro" id="IPR056783">
    <property type="entry name" value="PSF1_C"/>
</dbReference>
<gene>
    <name evidence="7" type="ORF">SteCoe_543</name>
</gene>
<dbReference type="PANTHER" id="PTHR12914">
    <property type="entry name" value="PARTNER OF SLD5"/>
    <property type="match status" value="1"/>
</dbReference>
<dbReference type="GO" id="GO:1902983">
    <property type="term" value="P:DNA strand elongation involved in mitotic DNA replication"/>
    <property type="evidence" value="ECO:0007669"/>
    <property type="project" value="TreeGrafter"/>
</dbReference>
<dbReference type="EMBL" id="MPUH01000005">
    <property type="protein sequence ID" value="OMJ95980.1"/>
    <property type="molecule type" value="Genomic_DNA"/>
</dbReference>
<dbReference type="Gene3D" id="1.20.58.1030">
    <property type="match status" value="1"/>
</dbReference>
<evidence type="ECO:0000256" key="1">
    <source>
        <dbReference type="ARBA" id="ARBA00004123"/>
    </source>
</evidence>
<evidence type="ECO:0000313" key="8">
    <source>
        <dbReference type="Proteomes" id="UP000187209"/>
    </source>
</evidence>
<evidence type="ECO:0000256" key="3">
    <source>
        <dbReference type="ARBA" id="ARBA00022705"/>
    </source>
</evidence>
<evidence type="ECO:0000256" key="4">
    <source>
        <dbReference type="ARBA" id="ARBA00023242"/>
    </source>
</evidence>
<reference evidence="7 8" key="1">
    <citation type="submission" date="2016-11" db="EMBL/GenBank/DDBJ databases">
        <title>The macronuclear genome of Stentor coeruleus: a giant cell with tiny introns.</title>
        <authorList>
            <person name="Slabodnick M."/>
            <person name="Ruby J.G."/>
            <person name="Reiff S.B."/>
            <person name="Swart E.C."/>
            <person name="Gosai S."/>
            <person name="Prabakaran S."/>
            <person name="Witkowska E."/>
            <person name="Larue G.E."/>
            <person name="Fisher S."/>
            <person name="Freeman R.M."/>
            <person name="Gunawardena J."/>
            <person name="Chu W."/>
            <person name="Stover N.A."/>
            <person name="Gregory B.D."/>
            <person name="Nowacki M."/>
            <person name="Derisi J."/>
            <person name="Roy S.W."/>
            <person name="Marshall W.F."/>
            <person name="Sood P."/>
        </authorList>
    </citation>
    <scope>NUCLEOTIDE SEQUENCE [LARGE SCALE GENOMIC DNA]</scope>
    <source>
        <strain evidence="7">WM001</strain>
    </source>
</reference>
<comment type="subcellular location">
    <subcellularLocation>
        <location evidence="1">Nucleus</location>
    </subcellularLocation>
</comment>
<dbReference type="SUPFAM" id="SSF158573">
    <property type="entry name" value="GINS helical bundle-like"/>
    <property type="match status" value="1"/>
</dbReference>
<sequence>MQIYAEKSKKLVRELKTSKWLPPYNSGLINEISTEITELHGKVVESLASQNDNLAVLQAGCIERNKRGVLAYLNYRASKLESLRVENGPTIPPHYSHQLSSDEVDYFRKYSALLQEYSSKVCEFVDITADLVPPKDLFIEVRVKEEIGDIVLPVSGQVTFKKNTAQLVRREEVASLVRQGVLKQTK</sequence>
<dbReference type="AlphaFoldDB" id="A0A1R2D435"/>
<dbReference type="Pfam" id="PF24997">
    <property type="entry name" value="PSF1_C"/>
    <property type="match status" value="1"/>
</dbReference>
<keyword evidence="8" id="KW-1185">Reference proteome</keyword>
<comment type="caution">
    <text evidence="7">The sequence shown here is derived from an EMBL/GenBank/DDBJ whole genome shotgun (WGS) entry which is preliminary data.</text>
</comment>
<organism evidence="7 8">
    <name type="scientific">Stentor coeruleus</name>
    <dbReference type="NCBI Taxonomy" id="5963"/>
    <lineage>
        <taxon>Eukaryota</taxon>
        <taxon>Sar</taxon>
        <taxon>Alveolata</taxon>
        <taxon>Ciliophora</taxon>
        <taxon>Postciliodesmatophora</taxon>
        <taxon>Heterotrichea</taxon>
        <taxon>Heterotrichida</taxon>
        <taxon>Stentoridae</taxon>
        <taxon>Stentor</taxon>
    </lineage>
</organism>
<evidence type="ECO:0000256" key="2">
    <source>
        <dbReference type="ARBA" id="ARBA00006677"/>
    </source>
</evidence>
<dbReference type="Proteomes" id="UP000187209">
    <property type="component" value="Unassembled WGS sequence"/>
</dbReference>
<dbReference type="InterPro" id="IPR021151">
    <property type="entry name" value="GINS_A"/>
</dbReference>
<feature type="domain" description="DNA replication complex GINS protein PSF1 C-terminal" evidence="6">
    <location>
        <begin position="135"/>
        <end position="184"/>
    </location>
</feature>
<keyword evidence="4" id="KW-0539">Nucleus</keyword>
<dbReference type="Pfam" id="PF05916">
    <property type="entry name" value="Sld5"/>
    <property type="match status" value="1"/>
</dbReference>
<protein>
    <recommendedName>
        <fullName evidence="9">GINS subunit domain-containing protein</fullName>
    </recommendedName>
</protein>